<gene>
    <name evidence="1" type="ORF">ACFFGG_11435</name>
</gene>
<keyword evidence="2" id="KW-1185">Reference proteome</keyword>
<dbReference type="Proteomes" id="UP001589834">
    <property type="component" value="Unassembled WGS sequence"/>
</dbReference>
<reference evidence="1 2" key="1">
    <citation type="submission" date="2024-09" db="EMBL/GenBank/DDBJ databases">
        <authorList>
            <person name="Sun Q."/>
            <person name="Mori K."/>
        </authorList>
    </citation>
    <scope>NUCLEOTIDE SEQUENCE [LARGE SCALE GENOMIC DNA]</scope>
    <source>
        <strain evidence="1 2">NCAIM B.02336</strain>
    </source>
</reference>
<dbReference type="RefSeq" id="WP_377483161.1">
    <property type="nucleotide sequence ID" value="NZ_JBHLTN010000021.1"/>
</dbReference>
<proteinExistence type="predicted"/>
<comment type="caution">
    <text evidence="1">The sequence shown here is derived from an EMBL/GenBank/DDBJ whole genome shotgun (WGS) entry which is preliminary data.</text>
</comment>
<evidence type="ECO:0000313" key="1">
    <source>
        <dbReference type="EMBL" id="MFC0593171.1"/>
    </source>
</evidence>
<sequence length="69" mass="7317">MRREDCIEDLSAAAADMSSMARTIELNTALASAVNDPHEADQLAWAGELRYSAGTCLAAINHLNGVSPE</sequence>
<protein>
    <submittedName>
        <fullName evidence="1">Uncharacterized protein</fullName>
    </submittedName>
</protein>
<organism evidence="1 2">
    <name type="scientific">Ottowia pentelensis</name>
    <dbReference type="NCBI Taxonomy" id="511108"/>
    <lineage>
        <taxon>Bacteria</taxon>
        <taxon>Pseudomonadati</taxon>
        <taxon>Pseudomonadota</taxon>
        <taxon>Betaproteobacteria</taxon>
        <taxon>Burkholderiales</taxon>
        <taxon>Comamonadaceae</taxon>
        <taxon>Ottowia</taxon>
    </lineage>
</organism>
<name>A0ABV6PTJ8_9BURK</name>
<accession>A0ABV6PTJ8</accession>
<dbReference type="EMBL" id="JBHLTN010000021">
    <property type="protein sequence ID" value="MFC0593171.1"/>
    <property type="molecule type" value="Genomic_DNA"/>
</dbReference>
<evidence type="ECO:0000313" key="2">
    <source>
        <dbReference type="Proteomes" id="UP001589834"/>
    </source>
</evidence>